<dbReference type="AlphaFoldDB" id="A0AAP2DSI7"/>
<protein>
    <recommendedName>
        <fullName evidence="4">DUF1080 domain-containing protein</fullName>
    </recommendedName>
</protein>
<accession>A0AAP2DSI7</accession>
<evidence type="ECO:0000313" key="2">
    <source>
        <dbReference type="EMBL" id="MBT1706651.1"/>
    </source>
</evidence>
<gene>
    <name evidence="2" type="ORF">KK062_00370</name>
</gene>
<evidence type="ECO:0000256" key="1">
    <source>
        <dbReference type="SAM" id="SignalP"/>
    </source>
</evidence>
<dbReference type="RefSeq" id="WP_254082244.1">
    <property type="nucleotide sequence ID" value="NZ_JAHESE010000001.1"/>
</dbReference>
<proteinExistence type="predicted"/>
<sequence>MNTNVKSSLLLLTLLALALPVVAQQARTYDLQQLLKERKFQVYLPNPYPITDARNQKQGISLTGVAWITGEEFSTGTIEVDLKGYDVFQMSFIGVAFHGVDTTTYDLVYFRPFNFRAEDPVRKIHAVQYVSHPDYTWHRLREEQNGLYEKAVTPAPVATDWFHARIDVGGTDVKVYVDNATTPSLVVKKLNTRKTGRIGLWNDGVSGMFANLKITRQ</sequence>
<reference evidence="2 3" key="1">
    <citation type="submission" date="2021-05" db="EMBL/GenBank/DDBJ databases">
        <title>A Polyphasic approach of four new species of the genus Ohtaekwangia: Ohtaekwangia histidinii sp. nov., Ohtaekwangia cretensis sp. nov., Ohtaekwangia indiensis sp. nov., Ohtaekwangia reichenbachii sp. nov. from diverse environment.</title>
        <authorList>
            <person name="Octaviana S."/>
        </authorList>
    </citation>
    <scope>NUCLEOTIDE SEQUENCE [LARGE SCALE GENOMIC DNA]</scope>
    <source>
        <strain evidence="2 3">PWU5</strain>
    </source>
</reference>
<feature type="chain" id="PRO_5043055030" description="DUF1080 domain-containing protein" evidence="1">
    <location>
        <begin position="24"/>
        <end position="217"/>
    </location>
</feature>
<keyword evidence="3" id="KW-1185">Reference proteome</keyword>
<evidence type="ECO:0008006" key="4">
    <source>
        <dbReference type="Google" id="ProtNLM"/>
    </source>
</evidence>
<dbReference type="Gene3D" id="2.60.120.560">
    <property type="entry name" value="Exo-inulinase, domain 1"/>
    <property type="match status" value="1"/>
</dbReference>
<comment type="caution">
    <text evidence="2">The sequence shown here is derived from an EMBL/GenBank/DDBJ whole genome shotgun (WGS) entry which is preliminary data.</text>
</comment>
<keyword evidence="1" id="KW-0732">Signal</keyword>
<evidence type="ECO:0000313" key="3">
    <source>
        <dbReference type="Proteomes" id="UP001319080"/>
    </source>
</evidence>
<dbReference type="EMBL" id="JAHESE010000001">
    <property type="protein sequence ID" value="MBT1706651.1"/>
    <property type="molecule type" value="Genomic_DNA"/>
</dbReference>
<name>A0AAP2DSI7_9BACT</name>
<feature type="signal peptide" evidence="1">
    <location>
        <begin position="1"/>
        <end position="23"/>
    </location>
</feature>
<organism evidence="2 3">
    <name type="scientific">Dawidia cretensis</name>
    <dbReference type="NCBI Taxonomy" id="2782350"/>
    <lineage>
        <taxon>Bacteria</taxon>
        <taxon>Pseudomonadati</taxon>
        <taxon>Bacteroidota</taxon>
        <taxon>Cytophagia</taxon>
        <taxon>Cytophagales</taxon>
        <taxon>Chryseotaleaceae</taxon>
        <taxon>Dawidia</taxon>
    </lineage>
</organism>
<dbReference type="Proteomes" id="UP001319080">
    <property type="component" value="Unassembled WGS sequence"/>
</dbReference>